<evidence type="ECO:0000313" key="10">
    <source>
        <dbReference type="EMBL" id="KAK9709684.1"/>
    </source>
</evidence>
<evidence type="ECO:0000256" key="2">
    <source>
        <dbReference type="ARBA" id="ARBA00004111"/>
    </source>
</evidence>
<name>A0AAW1JY82_POPJA</name>
<gene>
    <name evidence="10" type="ORF">QE152_g26458</name>
</gene>
<evidence type="ECO:0000256" key="4">
    <source>
        <dbReference type="ARBA" id="ARBA00022797"/>
    </source>
</evidence>
<keyword evidence="4 6" id="KW-0058">Aromatic hydrocarbons catabolism</keyword>
<reference evidence="10 11" key="1">
    <citation type="journal article" date="2024" name="BMC Genomics">
        <title>De novo assembly and annotation of Popillia japonica's genome with initial clues to its potential as an invasive pest.</title>
        <authorList>
            <person name="Cucini C."/>
            <person name="Boschi S."/>
            <person name="Funari R."/>
            <person name="Cardaioli E."/>
            <person name="Iannotti N."/>
            <person name="Marturano G."/>
            <person name="Paoli F."/>
            <person name="Bruttini M."/>
            <person name="Carapelli A."/>
            <person name="Frati F."/>
            <person name="Nardi F."/>
        </authorList>
    </citation>
    <scope>NUCLEOTIDE SEQUENCE [LARGE SCALE GENOMIC DNA]</scope>
    <source>
        <strain evidence="10">DMR45628</strain>
    </source>
</reference>
<keyword evidence="8" id="KW-1133">Transmembrane helix</keyword>
<keyword evidence="11" id="KW-1185">Reference proteome</keyword>
<dbReference type="PANTHER" id="PTHR21661">
    <property type="entry name" value="EPOXIDE HYDROLASE 1-RELATED"/>
    <property type="match status" value="1"/>
</dbReference>
<feature type="active site" description="Proton donor" evidence="7">
    <location>
        <position position="370"/>
    </location>
</feature>
<sequence>MFRRLILLVSIVFVGYIGVKISSFLQVPPLPKVERAWWGYGAEKEDTTIKPFKITFPRQVIEDLTTRLKNTRTLTPALEGTQQQYGINSKTLKPVIDYWATKYDFQARETYLNQFPQFKTNIQGLNIHFIHVKPKVPEGTPVLPLLILHGWPGSVVEFYKIIPLLTKVHEKYGFAFEVVAPSLPGFGFSDGAVKPGCGTAEISLILRDLMLRLGHTKFYAQGGDWGSILVTTMATLFPENILGLHSNMPYVMTPKTHLKMFLGSFWPSLIVEEEYEGRMYPLSKMYGNLLYESGYFHIQATKPDTLGVGINDSPAGLAAYILEKVSTATNRLYREREDGGLLEKFTYDELIDNLMLYWVPQSFTTAVRIYAEGFNKRQLGLGLSNIPISEDVPCAVALFPNEIVYYPDWILRDKYANLVHRSNFKEGGHFAAMEVPAVLAEDIFEAVKKMRSIRSKK</sequence>
<dbReference type="EMBL" id="JASPKY010000304">
    <property type="protein sequence ID" value="KAK9709684.1"/>
    <property type="molecule type" value="Genomic_DNA"/>
</dbReference>
<accession>A0AAW1JY82</accession>
<dbReference type="InterPro" id="IPR029058">
    <property type="entry name" value="AB_hydrolase_fold"/>
</dbReference>
<dbReference type="GO" id="GO:0005789">
    <property type="term" value="C:endoplasmic reticulum membrane"/>
    <property type="evidence" value="ECO:0007669"/>
    <property type="project" value="UniProtKB-SubCell"/>
</dbReference>
<comment type="function">
    <text evidence="6">Catalyzes juvenile hormone hydrolysis.</text>
</comment>
<keyword evidence="5 6" id="KW-0378">Hydrolase</keyword>
<evidence type="ECO:0000256" key="7">
    <source>
        <dbReference type="PIRSR" id="PIRSR001112-1"/>
    </source>
</evidence>
<comment type="similarity">
    <text evidence="3 6">Belongs to the peptidase S33 family.</text>
</comment>
<comment type="catalytic activity">
    <reaction evidence="1 6">
        <text>1-(4-methoxyphenyl)-N-methyl-N-[(3-methyloxetan-3-yl)methyl]methanamine + H2O = 2-{[(4-methoxybenzyl)(methyl)amino]methyl}-2-methylpropane-1,3-diol</text>
        <dbReference type="Rhea" id="RHEA:55764"/>
        <dbReference type="ChEBI" id="CHEBI:15377"/>
        <dbReference type="ChEBI" id="CHEBI:139161"/>
        <dbReference type="ChEBI" id="CHEBI:139164"/>
        <dbReference type="EC" id="3.3.2.9"/>
    </reaction>
</comment>
<feature type="transmembrane region" description="Helical" evidence="8">
    <location>
        <begin position="5"/>
        <end position="25"/>
    </location>
</feature>
<dbReference type="GO" id="GO:0033961">
    <property type="term" value="F:cis-stilbene-oxide hydrolase activity"/>
    <property type="evidence" value="ECO:0007669"/>
    <property type="project" value="UniProtKB-UniRule"/>
</dbReference>
<dbReference type="PIRSF" id="PIRSF001112">
    <property type="entry name" value="Epoxide_hydrolase"/>
    <property type="match status" value="1"/>
</dbReference>
<evidence type="ECO:0000256" key="3">
    <source>
        <dbReference type="ARBA" id="ARBA00010088"/>
    </source>
</evidence>
<comment type="caution">
    <text evidence="10">The sequence shown here is derived from an EMBL/GenBank/DDBJ whole genome shotgun (WGS) entry which is preliminary data.</text>
</comment>
<evidence type="ECO:0000256" key="1">
    <source>
        <dbReference type="ARBA" id="ARBA00000221"/>
    </source>
</evidence>
<evidence type="ECO:0000256" key="8">
    <source>
        <dbReference type="SAM" id="Phobius"/>
    </source>
</evidence>
<evidence type="ECO:0000313" key="11">
    <source>
        <dbReference type="Proteomes" id="UP001458880"/>
    </source>
</evidence>
<keyword evidence="8" id="KW-0812">Transmembrane</keyword>
<feature type="active site" description="Nucleophile" evidence="7">
    <location>
        <position position="224"/>
    </location>
</feature>
<evidence type="ECO:0000259" key="9">
    <source>
        <dbReference type="Pfam" id="PF06441"/>
    </source>
</evidence>
<comment type="catalytic activity">
    <reaction evidence="6">
        <text>cis-stilbene oxide + H2O = (1R,2R)-hydrobenzoin</text>
        <dbReference type="Rhea" id="RHEA:23900"/>
        <dbReference type="ChEBI" id="CHEBI:15377"/>
        <dbReference type="ChEBI" id="CHEBI:50004"/>
        <dbReference type="ChEBI" id="CHEBI:50014"/>
        <dbReference type="EC" id="3.3.2.9"/>
    </reaction>
</comment>
<feature type="active site" description="Proton acceptor" evidence="7">
    <location>
        <position position="429"/>
    </location>
</feature>
<dbReference type="InterPro" id="IPR016292">
    <property type="entry name" value="Epoxide_hydrolase"/>
</dbReference>
<comment type="subcellular location">
    <subcellularLocation>
        <location evidence="6">Endoplasmic reticulum membrane</location>
    </subcellularLocation>
    <subcellularLocation>
        <location evidence="2">Microsome membrane</location>
        <topology evidence="2">Single-pass membrane protein</topology>
    </subcellularLocation>
</comment>
<dbReference type="PANTHER" id="PTHR21661:SF35">
    <property type="entry name" value="EPOXIDE HYDROLASE"/>
    <property type="match status" value="1"/>
</dbReference>
<keyword evidence="6 8" id="KW-0472">Membrane</keyword>
<evidence type="ECO:0000256" key="5">
    <source>
        <dbReference type="ARBA" id="ARBA00022801"/>
    </source>
</evidence>
<feature type="domain" description="Epoxide hydrolase N-terminal" evidence="9">
    <location>
        <begin position="49"/>
        <end position="158"/>
    </location>
</feature>
<proteinExistence type="inferred from homology"/>
<dbReference type="PRINTS" id="PR00412">
    <property type="entry name" value="EPOXHYDRLASE"/>
</dbReference>
<dbReference type="AlphaFoldDB" id="A0AAW1JY82"/>
<dbReference type="SUPFAM" id="SSF53474">
    <property type="entry name" value="alpha/beta-Hydrolases"/>
    <property type="match status" value="1"/>
</dbReference>
<dbReference type="Gene3D" id="3.40.50.1820">
    <property type="entry name" value="alpha/beta hydrolase"/>
    <property type="match status" value="1"/>
</dbReference>
<evidence type="ECO:0000256" key="6">
    <source>
        <dbReference type="PIRNR" id="PIRNR001112"/>
    </source>
</evidence>
<dbReference type="Proteomes" id="UP001458880">
    <property type="component" value="Unassembled WGS sequence"/>
</dbReference>
<keyword evidence="6" id="KW-0256">Endoplasmic reticulum</keyword>
<protein>
    <recommendedName>
        <fullName evidence="6">Epoxide hydrolase</fullName>
        <ecNumber evidence="6">3.3.2.9</ecNumber>
    </recommendedName>
</protein>
<dbReference type="InterPro" id="IPR010497">
    <property type="entry name" value="Epoxide_hydro_N"/>
</dbReference>
<dbReference type="Pfam" id="PF06441">
    <property type="entry name" value="EHN"/>
    <property type="match status" value="1"/>
</dbReference>
<dbReference type="InterPro" id="IPR000639">
    <property type="entry name" value="Epox_hydrolase-like"/>
</dbReference>
<organism evidence="10 11">
    <name type="scientific">Popillia japonica</name>
    <name type="common">Japanese beetle</name>
    <dbReference type="NCBI Taxonomy" id="7064"/>
    <lineage>
        <taxon>Eukaryota</taxon>
        <taxon>Metazoa</taxon>
        <taxon>Ecdysozoa</taxon>
        <taxon>Arthropoda</taxon>
        <taxon>Hexapoda</taxon>
        <taxon>Insecta</taxon>
        <taxon>Pterygota</taxon>
        <taxon>Neoptera</taxon>
        <taxon>Endopterygota</taxon>
        <taxon>Coleoptera</taxon>
        <taxon>Polyphaga</taxon>
        <taxon>Scarabaeiformia</taxon>
        <taxon>Scarabaeidae</taxon>
        <taxon>Rutelinae</taxon>
        <taxon>Popillia</taxon>
    </lineage>
</organism>
<dbReference type="EC" id="3.3.2.9" evidence="6"/>
<dbReference type="GO" id="GO:0097176">
    <property type="term" value="P:epoxide metabolic process"/>
    <property type="evidence" value="ECO:0007669"/>
    <property type="project" value="TreeGrafter"/>
</dbReference>